<protein>
    <submittedName>
        <fullName evidence="1">Uncharacterized protein</fullName>
    </submittedName>
</protein>
<gene>
    <name evidence="1" type="ORF">GPM918_LOCUS37985</name>
    <name evidence="2" type="ORF">SRO942_LOCUS38776</name>
</gene>
<name>A0A815VLJ8_9BILA</name>
<proteinExistence type="predicted"/>
<organism evidence="1 3">
    <name type="scientific">Didymodactylos carnosus</name>
    <dbReference type="NCBI Taxonomy" id="1234261"/>
    <lineage>
        <taxon>Eukaryota</taxon>
        <taxon>Metazoa</taxon>
        <taxon>Spiralia</taxon>
        <taxon>Gnathifera</taxon>
        <taxon>Rotifera</taxon>
        <taxon>Eurotatoria</taxon>
        <taxon>Bdelloidea</taxon>
        <taxon>Philodinida</taxon>
        <taxon>Philodinidae</taxon>
        <taxon>Didymodactylos</taxon>
    </lineage>
</organism>
<dbReference type="EMBL" id="CAJOBC010090262">
    <property type="protein sequence ID" value="CAF4389046.1"/>
    <property type="molecule type" value="Genomic_DNA"/>
</dbReference>
<accession>A0A815VLJ8</accession>
<evidence type="ECO:0000313" key="3">
    <source>
        <dbReference type="Proteomes" id="UP000663829"/>
    </source>
</evidence>
<dbReference type="Proteomes" id="UP000663829">
    <property type="component" value="Unassembled WGS sequence"/>
</dbReference>
<evidence type="ECO:0000313" key="2">
    <source>
        <dbReference type="EMBL" id="CAF4389046.1"/>
    </source>
</evidence>
<reference evidence="1" key="1">
    <citation type="submission" date="2021-02" db="EMBL/GenBank/DDBJ databases">
        <authorList>
            <person name="Nowell W R."/>
        </authorList>
    </citation>
    <scope>NUCLEOTIDE SEQUENCE</scope>
</reference>
<dbReference type="Proteomes" id="UP000681722">
    <property type="component" value="Unassembled WGS sequence"/>
</dbReference>
<dbReference type="EMBL" id="CAJNOQ010024683">
    <property type="protein sequence ID" value="CAF1529852.1"/>
    <property type="molecule type" value="Genomic_DNA"/>
</dbReference>
<comment type="caution">
    <text evidence="1">The sequence shown here is derived from an EMBL/GenBank/DDBJ whole genome shotgun (WGS) entry which is preliminary data.</text>
</comment>
<sequence length="443" mass="51953">MNIIDKLLNNCDVFIYQLKTQPNDYTNIQNNFLQIIGCLSNILSDDNSIWLNDEHFILRVENTLIKLDTIVNIGSILFSSKDQETQIVNSLLNTCVTFIKKLRKIIENYQCQIPNKSLLTKHFLNESIVLLKDIQKLSDKYIFDINIAQQVVKNFILLTNYYLIVFEQILNNQECNLLLTNILEVALLVFQYFYTLFQNSNSTIAKQLLINIDQLMNNIKNFMKNCHIELKQRSKKCNVSGDITTSNCKSVPVDLLYIIIQELCKSMKLLIFYENVKGRRRSLIEKHLVQLFTIFLTMISSSNSKYICLSQKILYVKLCQRLLTCTIKINRNTHQAMNSMRNEETILVYSDSEIFDLLLFIQQTLTHLHYIVLSLFSMEDNRLILMLNLYSKRLIFVQQTIQNCLNQFSYHRQQTSITLNNTLSYETDTQTKLTGKLFYVITY</sequence>
<keyword evidence="3" id="KW-1185">Reference proteome</keyword>
<dbReference type="AlphaFoldDB" id="A0A815VLJ8"/>
<evidence type="ECO:0000313" key="1">
    <source>
        <dbReference type="EMBL" id="CAF1529852.1"/>
    </source>
</evidence>